<organism evidence="3 4">
    <name type="scientific">Aspergillus cavernicola</name>
    <dbReference type="NCBI Taxonomy" id="176166"/>
    <lineage>
        <taxon>Eukaryota</taxon>
        <taxon>Fungi</taxon>
        <taxon>Dikarya</taxon>
        <taxon>Ascomycota</taxon>
        <taxon>Pezizomycotina</taxon>
        <taxon>Eurotiomycetes</taxon>
        <taxon>Eurotiomycetidae</taxon>
        <taxon>Eurotiales</taxon>
        <taxon>Aspergillaceae</taxon>
        <taxon>Aspergillus</taxon>
        <taxon>Aspergillus subgen. Nidulantes</taxon>
    </lineage>
</organism>
<dbReference type="EMBL" id="JBFXLS010000093">
    <property type="protein sequence ID" value="KAL2817296.1"/>
    <property type="molecule type" value="Genomic_DNA"/>
</dbReference>
<protein>
    <recommendedName>
        <fullName evidence="5">Major facilitator superfamily domain-containing protein</fullName>
    </recommendedName>
</protein>
<feature type="transmembrane region" description="Helical" evidence="1">
    <location>
        <begin position="272"/>
        <end position="292"/>
    </location>
</feature>
<proteinExistence type="predicted"/>
<feature type="transmembrane region" description="Helical" evidence="1">
    <location>
        <begin position="330"/>
        <end position="347"/>
    </location>
</feature>
<dbReference type="Proteomes" id="UP001610335">
    <property type="component" value="Unassembled WGS sequence"/>
</dbReference>
<feature type="transmembrane region" description="Helical" evidence="1">
    <location>
        <begin position="392"/>
        <end position="417"/>
    </location>
</feature>
<evidence type="ECO:0000256" key="1">
    <source>
        <dbReference type="SAM" id="Phobius"/>
    </source>
</evidence>
<evidence type="ECO:0000256" key="2">
    <source>
        <dbReference type="SAM" id="SignalP"/>
    </source>
</evidence>
<evidence type="ECO:0000313" key="4">
    <source>
        <dbReference type="Proteomes" id="UP001610335"/>
    </source>
</evidence>
<gene>
    <name evidence="3" type="ORF">BDW59DRAFT_133976</name>
</gene>
<comment type="caution">
    <text evidence="3">The sequence shown here is derived from an EMBL/GenBank/DDBJ whole genome shotgun (WGS) entry which is preliminary data.</text>
</comment>
<accession>A0ABR4HP99</accession>
<feature type="transmembrane region" description="Helical" evidence="1">
    <location>
        <begin position="429"/>
        <end position="457"/>
    </location>
</feature>
<name>A0ABR4HP99_9EURO</name>
<keyword evidence="1" id="KW-1133">Transmembrane helix</keyword>
<sequence>MASLTIIISLLPVLIQAQDDTSVNQDIDRVGWVSAPNVRGTSDILWSCFAVFLVCTWKCIHLNIPSQQESEAGWHTIGGWLPYWPTRLCWKVFLRKAMWMCIIATAPEFGIAMAVNEFYQSWKLKNRVDSPKFTITHSFYALMGGFVVAIPVEYEIINPSADAGISPDETAKSQPLSSPSLGNLEYYSILSKEQPEDSEDFEKVDPVMVSTILPSITQGSHSIPCFPLITEEDISNQSKSDPFTKAFAVLQCTWLIIQSITRTSQGLRLTELELTTLAFTMCAFIMYSFWWCKPFDAQRPITLLCLDPETSTQIRSNLEPWSVTARKNDISYNIFGGFVAGLASYLHDRRLSVDPLRSAVFHTTAIAFSGIHLIAWNWDFPTQNIRILWRTFSLITTCGPLTLFLISTIFAIIGVPIDEKYDVGDSGDSLIAISMVVITIAYVASRLGLVVLIFYCFSAMPASVYQAPDWNLVLPHFS</sequence>
<dbReference type="PANTHER" id="PTHR35043:SF7">
    <property type="entry name" value="TRANSCRIPTION FACTOR DOMAIN-CONTAINING PROTEIN"/>
    <property type="match status" value="1"/>
</dbReference>
<evidence type="ECO:0000313" key="3">
    <source>
        <dbReference type="EMBL" id="KAL2817296.1"/>
    </source>
</evidence>
<feature type="signal peptide" evidence="2">
    <location>
        <begin position="1"/>
        <end position="17"/>
    </location>
</feature>
<keyword evidence="4" id="KW-1185">Reference proteome</keyword>
<keyword evidence="2" id="KW-0732">Signal</keyword>
<reference evidence="3 4" key="1">
    <citation type="submission" date="2024-07" db="EMBL/GenBank/DDBJ databases">
        <title>Section-level genome sequencing and comparative genomics of Aspergillus sections Usti and Cavernicolus.</title>
        <authorList>
            <consortium name="Lawrence Berkeley National Laboratory"/>
            <person name="Nybo J.L."/>
            <person name="Vesth T.C."/>
            <person name="Theobald S."/>
            <person name="Frisvad J.C."/>
            <person name="Larsen T.O."/>
            <person name="Kjaerboelling I."/>
            <person name="Rothschild-Mancinelli K."/>
            <person name="Lyhne E.K."/>
            <person name="Kogle M.E."/>
            <person name="Barry K."/>
            <person name="Clum A."/>
            <person name="Na H."/>
            <person name="Ledsgaard L."/>
            <person name="Lin J."/>
            <person name="Lipzen A."/>
            <person name="Kuo A."/>
            <person name="Riley R."/>
            <person name="Mondo S."/>
            <person name="LaButti K."/>
            <person name="Haridas S."/>
            <person name="Pangalinan J."/>
            <person name="Salamov A.A."/>
            <person name="Simmons B.A."/>
            <person name="Magnuson J.K."/>
            <person name="Chen J."/>
            <person name="Drula E."/>
            <person name="Henrissat B."/>
            <person name="Wiebenga A."/>
            <person name="Lubbers R.J."/>
            <person name="Gomes A.C."/>
            <person name="Makela M.R."/>
            <person name="Stajich J."/>
            <person name="Grigoriev I.V."/>
            <person name="Mortensen U.H."/>
            <person name="De vries R.P."/>
            <person name="Baker S.E."/>
            <person name="Andersen M.R."/>
        </authorList>
    </citation>
    <scope>NUCLEOTIDE SEQUENCE [LARGE SCALE GENOMIC DNA]</scope>
    <source>
        <strain evidence="3 4">CBS 600.67</strain>
    </source>
</reference>
<feature type="transmembrane region" description="Helical" evidence="1">
    <location>
        <begin position="359"/>
        <end position="380"/>
    </location>
</feature>
<dbReference type="PANTHER" id="PTHR35043">
    <property type="entry name" value="TRANSCRIPTION FACTOR DOMAIN-CONTAINING PROTEIN"/>
    <property type="match status" value="1"/>
</dbReference>
<feature type="chain" id="PRO_5045241818" description="Major facilitator superfamily domain-containing protein" evidence="2">
    <location>
        <begin position="18"/>
        <end position="478"/>
    </location>
</feature>
<keyword evidence="1" id="KW-0472">Membrane</keyword>
<keyword evidence="1" id="KW-0812">Transmembrane</keyword>
<evidence type="ECO:0008006" key="5">
    <source>
        <dbReference type="Google" id="ProtNLM"/>
    </source>
</evidence>